<evidence type="ECO:0000256" key="2">
    <source>
        <dbReference type="SAM" id="MobiDB-lite"/>
    </source>
</evidence>
<accession>A0A0B2VT75</accession>
<dbReference type="Proteomes" id="UP000031036">
    <property type="component" value="Unassembled WGS sequence"/>
</dbReference>
<dbReference type="STRING" id="6265.A0A0B2VT75"/>
<evidence type="ECO:0008006" key="5">
    <source>
        <dbReference type="Google" id="ProtNLM"/>
    </source>
</evidence>
<dbReference type="AlphaFoldDB" id="A0A0B2VT75"/>
<dbReference type="EMBL" id="JPKZ01000914">
    <property type="protein sequence ID" value="KHN84554.1"/>
    <property type="molecule type" value="Genomic_DNA"/>
</dbReference>
<keyword evidence="4" id="KW-1185">Reference proteome</keyword>
<comment type="caution">
    <text evidence="3">The sequence shown here is derived from an EMBL/GenBank/DDBJ whole genome shotgun (WGS) entry which is preliminary data.</text>
</comment>
<protein>
    <recommendedName>
        <fullName evidence="5">Protein Spindly</fullName>
    </recommendedName>
</protein>
<evidence type="ECO:0000313" key="4">
    <source>
        <dbReference type="Proteomes" id="UP000031036"/>
    </source>
</evidence>
<sequence>MSEVDDVDKLREKLRLYESEKESILTMVKQLLDRDKEKDERLSFLNEEILQKTKEIQHLEALLKSRDKYMEECENDMVHLTKELDEAKSHRKAFVSDLEKRMFDLRELLSVKCSELSNLENEKARVEKNLAEKERELEEVQRRNVHEESANITTDSLMDAEIIRLTHKTEELEQELYGATSEIEQLQRELIEKSRELENEQARCEEINAVCNEYKRDAEEVRLRNAELTAELDDHRNNVKMAKKGNSMFAEFVDERLKLEKDLIKLKSENDWLRDAKRNLDRELECMRQQLLVALALPSSNGGGDVSALQTEISELRVELGLAKEKLANLYAEAPVLLNRNVQHAGKMFNDVFMRTLSEENARLKEKITDLQRERCDLFDQCTESSCRMANEARRRKELEAEVKSLHMQLEIARTSKRPQFTAQAKECLMERVENVQDYANVGESLIALSESSHMPDVSKTASYTSSNKNVIGTPKVRSDELKGDYVVEDTEANMTIINDENQQPLKRQSSEENRLEGNDGDGACVSIPVMPASTTECLSLSESPSVKRTPSSLSEVIPAKRVRRVKFVNEDDMKSLNETADSATSSAVSFASNIGEYSLPRRLVRRRRKVMQNVSLVLISK</sequence>
<evidence type="ECO:0000256" key="1">
    <source>
        <dbReference type="SAM" id="Coils"/>
    </source>
</evidence>
<feature type="compositionally biased region" description="Basic and acidic residues" evidence="2">
    <location>
        <begin position="509"/>
        <end position="518"/>
    </location>
</feature>
<dbReference type="OMA" id="REETHRC"/>
<feature type="coiled-coil region" evidence="1">
    <location>
        <begin position="7"/>
        <end position="416"/>
    </location>
</feature>
<organism evidence="3 4">
    <name type="scientific">Toxocara canis</name>
    <name type="common">Canine roundworm</name>
    <dbReference type="NCBI Taxonomy" id="6265"/>
    <lineage>
        <taxon>Eukaryota</taxon>
        <taxon>Metazoa</taxon>
        <taxon>Ecdysozoa</taxon>
        <taxon>Nematoda</taxon>
        <taxon>Chromadorea</taxon>
        <taxon>Rhabditida</taxon>
        <taxon>Spirurina</taxon>
        <taxon>Ascaridomorpha</taxon>
        <taxon>Ascaridoidea</taxon>
        <taxon>Toxocaridae</taxon>
        <taxon>Toxocara</taxon>
    </lineage>
</organism>
<reference evidence="3 4" key="1">
    <citation type="submission" date="2014-11" db="EMBL/GenBank/DDBJ databases">
        <title>Genetic blueprint of the zoonotic pathogen Toxocara canis.</title>
        <authorList>
            <person name="Zhu X.-Q."/>
            <person name="Korhonen P.K."/>
            <person name="Cai H."/>
            <person name="Young N.D."/>
            <person name="Nejsum P."/>
            <person name="von Samson-Himmelstjerna G."/>
            <person name="Boag P.R."/>
            <person name="Tan P."/>
            <person name="Li Q."/>
            <person name="Min J."/>
            <person name="Yang Y."/>
            <person name="Wang X."/>
            <person name="Fang X."/>
            <person name="Hall R.S."/>
            <person name="Hofmann A."/>
            <person name="Sternberg P.W."/>
            <person name="Jex A.R."/>
            <person name="Gasser R.B."/>
        </authorList>
    </citation>
    <scope>NUCLEOTIDE SEQUENCE [LARGE SCALE GENOMIC DNA]</scope>
    <source>
        <strain evidence="3">PN_DK_2014</strain>
    </source>
</reference>
<gene>
    <name evidence="3" type="ORF">Tcan_16815</name>
</gene>
<keyword evidence="1" id="KW-0175">Coiled coil</keyword>
<evidence type="ECO:0000313" key="3">
    <source>
        <dbReference type="EMBL" id="KHN84554.1"/>
    </source>
</evidence>
<feature type="region of interest" description="Disordered" evidence="2">
    <location>
        <begin position="500"/>
        <end position="521"/>
    </location>
</feature>
<name>A0A0B2VT75_TOXCA</name>
<dbReference type="OrthoDB" id="5873462at2759"/>
<proteinExistence type="predicted"/>